<feature type="compositionally biased region" description="Polar residues" evidence="1">
    <location>
        <begin position="882"/>
        <end position="891"/>
    </location>
</feature>
<feature type="compositionally biased region" description="Basic and acidic residues" evidence="1">
    <location>
        <begin position="636"/>
        <end position="715"/>
    </location>
</feature>
<feature type="region of interest" description="Disordered" evidence="1">
    <location>
        <begin position="584"/>
        <end position="1012"/>
    </location>
</feature>
<feature type="compositionally biased region" description="Polar residues" evidence="1">
    <location>
        <begin position="610"/>
        <end position="624"/>
    </location>
</feature>
<dbReference type="Proteomes" id="UP000769484">
    <property type="component" value="Unassembled WGS sequence"/>
</dbReference>
<feature type="compositionally biased region" description="Low complexity" evidence="1">
    <location>
        <begin position="987"/>
        <end position="1001"/>
    </location>
</feature>
<comment type="caution">
    <text evidence="2">The sequence shown here is derived from an EMBL/GenBank/DDBJ whole genome shotgun (WGS) entry which is preliminary data.</text>
</comment>
<feature type="compositionally biased region" description="Basic and acidic residues" evidence="1">
    <location>
        <begin position="864"/>
        <end position="876"/>
    </location>
</feature>
<name>A0A7D4K995_9MICC</name>
<protein>
    <submittedName>
        <fullName evidence="2">Uncharacterized protein</fullName>
    </submittedName>
</protein>
<feature type="compositionally biased region" description="Polar residues" evidence="1">
    <location>
        <begin position="346"/>
        <end position="363"/>
    </location>
</feature>
<evidence type="ECO:0000313" key="3">
    <source>
        <dbReference type="Proteomes" id="UP000769484"/>
    </source>
</evidence>
<proteinExistence type="predicted"/>
<feature type="compositionally biased region" description="Polar residues" evidence="1">
    <location>
        <begin position="109"/>
        <end position="125"/>
    </location>
</feature>
<feature type="compositionally biased region" description="Low complexity" evidence="1">
    <location>
        <begin position="718"/>
        <end position="762"/>
    </location>
</feature>
<feature type="compositionally biased region" description="Basic and acidic residues" evidence="1">
    <location>
        <begin position="261"/>
        <end position="281"/>
    </location>
</feature>
<feature type="compositionally biased region" description="Low complexity" evidence="1">
    <location>
        <begin position="245"/>
        <end position="260"/>
    </location>
</feature>
<feature type="compositionally biased region" description="Polar residues" evidence="1">
    <location>
        <begin position="942"/>
        <end position="952"/>
    </location>
</feature>
<feature type="compositionally biased region" description="Basic and acidic residues" evidence="1">
    <location>
        <begin position="68"/>
        <end position="79"/>
    </location>
</feature>
<feature type="compositionally biased region" description="Low complexity" evidence="1">
    <location>
        <begin position="813"/>
        <end position="822"/>
    </location>
</feature>
<feature type="compositionally biased region" description="Polar residues" evidence="1">
    <location>
        <begin position="155"/>
        <end position="169"/>
    </location>
</feature>
<dbReference type="EMBL" id="JABZXJ010000018">
    <property type="protein sequence ID" value="MBF1649574.1"/>
    <property type="molecule type" value="Genomic_DNA"/>
</dbReference>
<feature type="region of interest" description="Disordered" evidence="1">
    <location>
        <begin position="35"/>
        <end position="476"/>
    </location>
</feature>
<feature type="compositionally biased region" description="Low complexity" evidence="1">
    <location>
        <begin position="143"/>
        <end position="154"/>
    </location>
</feature>
<feature type="compositionally biased region" description="Polar residues" evidence="1">
    <location>
        <begin position="780"/>
        <end position="793"/>
    </location>
</feature>
<feature type="compositionally biased region" description="Basic and acidic residues" evidence="1">
    <location>
        <begin position="955"/>
        <end position="981"/>
    </location>
</feature>
<feature type="compositionally biased region" description="Low complexity" evidence="1">
    <location>
        <begin position="449"/>
        <end position="463"/>
    </location>
</feature>
<reference evidence="2" key="1">
    <citation type="submission" date="2020-04" db="EMBL/GenBank/DDBJ databases">
        <title>Deep metagenomics examines the oral microbiome during advanced dental caries in children, revealing novel taxa and co-occurrences with host molecules.</title>
        <authorList>
            <person name="Baker J.L."/>
            <person name="Morton J.T."/>
            <person name="Dinis M."/>
            <person name="Alvarez R."/>
            <person name="Tran N.C."/>
            <person name="Knight R."/>
            <person name="Edlund A."/>
        </authorList>
    </citation>
    <scope>NUCLEOTIDE SEQUENCE</scope>
    <source>
        <strain evidence="2">JCVI_47_bin.4</strain>
    </source>
</reference>
<feature type="compositionally biased region" description="Basic and acidic residues" evidence="1">
    <location>
        <begin position="892"/>
        <end position="917"/>
    </location>
</feature>
<feature type="compositionally biased region" description="Basic and acidic residues" evidence="1">
    <location>
        <begin position="227"/>
        <end position="242"/>
    </location>
</feature>
<evidence type="ECO:0000313" key="2">
    <source>
        <dbReference type="EMBL" id="MBF1649574.1"/>
    </source>
</evidence>
<dbReference type="AlphaFoldDB" id="A0A7D4K995"/>
<dbReference type="RefSeq" id="WP_004006064.1">
    <property type="nucleotide sequence ID" value="NZ_CAUREM010000005.1"/>
</dbReference>
<gene>
    <name evidence="2" type="ORF">HXO56_05710</name>
</gene>
<accession>A0A7D4K995</accession>
<feature type="compositionally biased region" description="Basic and acidic residues" evidence="1">
    <location>
        <begin position="763"/>
        <end position="773"/>
    </location>
</feature>
<evidence type="ECO:0000256" key="1">
    <source>
        <dbReference type="SAM" id="MobiDB-lite"/>
    </source>
</evidence>
<sequence length="1197" mass="126021">MTEPRRVIAGRRTADEWENSVGFFGIGKKKWEEQAKAAQAEAEAQADDVKSALPNSDAEASDSTLAERVNEQQRWENSLRRFVQAESTRMQQEEQKSKDTSDLNVDALKQSTQHSGSSAEPSASTAGEARTSGLAEGKKTVGASSQAANADAAQTGSFTQEAAQTSDTSAPKRAPQISEYRATSMPADAFETNSSATAVPSADAASVSGTASVQSEAGSQKQNVQDALKEFNETKYGTEHEGNTSSVSSHADAAAAPSSSAEKESVDVKTPNVEDREREKLAAGVVPTDAEEKPAFVPAPGVESKNSNDKKTANADSKSTLESTPQESESVSDVKASAHEKKSPSPEAQATSGLESSGTPSASKKSDKIEFVGSGATGSAKHLDDRNDPETLAPEKNRSVETSAEKTSAEKMAVQHEKTVADEVSAHSSTDKDSKKQDVEKTARDEKASQNGAAAASSHAAASVEGNEKAEVLTPENPLHDLVTAMRGYGSGKVSYELRQLGDDMHYRIFHRGSEVEQGVVVPTDAWFSSIASLYVRAQDAGRVWNRALVVANPSENGLVAVQASYTNTADASSYTTDYILETSEKDSASQKDSSAKSAESAKSSADQSTASTEAAAQKTSTVKTSALADSADDTSSQKESEAKLAQDKSDEQAKTAETQKADIDQKAKDLDDHTQDVKSADADKANTQDSQKSEKSEHTVDSEKKSSEAQDKAQEVSAKAQADTAKSDSATAESTKSSSSALSAGTLGAAGVTAAGIAASSKSDREDSRYEYDYDADPQNFTGRHNAQAAEQSKTETDSAKAGAVSDKSEKSSVSGVSVAKDSSDLSTPEAEVEKTKVEKSSEDEEELNSMQAALATIVASSEAKKTASNAKEDAADTSAAVKTSGTDSKSAADKTSEDSQKAADSESTVKAESDAKTTAGYTSENQSANVTQAVVEESQADTTSTHSSSALPKHVDDLALVPEVEKDSLTGSTDTKHQESASNKQDAPAAQTAYAVAAQSETSTADGKIAQHESADLPPAEAEPDTPAHQAHSSVLAGDALAEGNLVLTDAKVIEHLAPVTEALFGENGSAKDATTVLIRVRSVGSYYDVLTHVRRNGFWEQVRTFELVSEEDLGIPTLKADSYSEGEGSPLAMSLTFTPGVPVQSAFDYSNEQAFVRYPRQLEADRYVEELRMFPRLGAKIPAHMANALTHWSM</sequence>
<feature type="compositionally biased region" description="Basic and acidic residues" evidence="1">
    <location>
        <begin position="833"/>
        <end position="842"/>
    </location>
</feature>
<feature type="compositionally biased region" description="Basic and acidic residues" evidence="1">
    <location>
        <begin position="91"/>
        <end position="101"/>
    </location>
</feature>
<feature type="compositionally biased region" description="Polar residues" evidence="1">
    <location>
        <begin position="314"/>
        <end position="331"/>
    </location>
</feature>
<feature type="compositionally biased region" description="Low complexity" evidence="1">
    <location>
        <begin position="591"/>
        <end position="609"/>
    </location>
</feature>
<organism evidence="2 3">
    <name type="scientific">Rothia dentocariosa</name>
    <dbReference type="NCBI Taxonomy" id="2047"/>
    <lineage>
        <taxon>Bacteria</taxon>
        <taxon>Bacillati</taxon>
        <taxon>Actinomycetota</taxon>
        <taxon>Actinomycetes</taxon>
        <taxon>Micrococcales</taxon>
        <taxon>Micrococcaceae</taxon>
        <taxon>Rothia</taxon>
    </lineage>
</organism>
<feature type="compositionally biased region" description="Polar residues" evidence="1">
    <location>
        <begin position="921"/>
        <end position="934"/>
    </location>
</feature>
<feature type="compositionally biased region" description="Polar residues" evidence="1">
    <location>
        <begin position="207"/>
        <end position="225"/>
    </location>
</feature>
<feature type="compositionally biased region" description="Basic and acidic residues" evidence="1">
    <location>
        <begin position="381"/>
        <end position="448"/>
    </location>
</feature>